<sequence>MQLYNLPLMLTSMNYPSWSAQINSLLLGYNLMGYVDGTILCSSNTITIYGKAIVNPSYSHWVHRDQLLLHAIIASTSNSIVPPIASTKTPHEAWNLFANKTHCMSSISRSI</sequence>
<name>A0A059AZK2_EUCGR</name>
<dbReference type="AlphaFoldDB" id="A0A059AZK2"/>
<dbReference type="PANTHER" id="PTHR47481:SF9">
    <property type="entry name" value="RETROTRANSPOSON GAG DOMAIN-CONTAINING PROTEIN"/>
    <property type="match status" value="1"/>
</dbReference>
<dbReference type="InterPro" id="IPR029472">
    <property type="entry name" value="Copia-like_N"/>
</dbReference>
<protein>
    <recommendedName>
        <fullName evidence="1">Retrotransposon Copia-like N-terminal domain-containing protein</fullName>
    </recommendedName>
</protein>
<reference evidence="2" key="1">
    <citation type="submission" date="2013-07" db="EMBL/GenBank/DDBJ databases">
        <title>The genome of Eucalyptus grandis.</title>
        <authorList>
            <person name="Schmutz J."/>
            <person name="Hayes R."/>
            <person name="Myburg A."/>
            <person name="Tuskan G."/>
            <person name="Grattapaglia D."/>
            <person name="Rokhsar D.S."/>
        </authorList>
    </citation>
    <scope>NUCLEOTIDE SEQUENCE</scope>
    <source>
        <tissue evidence="2">Leaf extractions</tissue>
    </source>
</reference>
<dbReference type="Gramene" id="KCW59298">
    <property type="protein sequence ID" value="KCW59298"/>
    <property type="gene ID" value="EUGRSUZ_H01979"/>
</dbReference>
<dbReference type="Pfam" id="PF14244">
    <property type="entry name" value="Retrotran_gag_3"/>
    <property type="match status" value="1"/>
</dbReference>
<proteinExistence type="predicted"/>
<accession>A0A059AZK2</accession>
<dbReference type="OMA" id="FANKTHC"/>
<dbReference type="PANTHER" id="PTHR47481">
    <property type="match status" value="1"/>
</dbReference>
<dbReference type="EMBL" id="KK198760">
    <property type="protein sequence ID" value="KCW59298.1"/>
    <property type="molecule type" value="Genomic_DNA"/>
</dbReference>
<organism evidence="2">
    <name type="scientific">Eucalyptus grandis</name>
    <name type="common">Flooded gum</name>
    <dbReference type="NCBI Taxonomy" id="71139"/>
    <lineage>
        <taxon>Eukaryota</taxon>
        <taxon>Viridiplantae</taxon>
        <taxon>Streptophyta</taxon>
        <taxon>Embryophyta</taxon>
        <taxon>Tracheophyta</taxon>
        <taxon>Spermatophyta</taxon>
        <taxon>Magnoliopsida</taxon>
        <taxon>eudicotyledons</taxon>
        <taxon>Gunneridae</taxon>
        <taxon>Pentapetalae</taxon>
        <taxon>rosids</taxon>
        <taxon>malvids</taxon>
        <taxon>Myrtales</taxon>
        <taxon>Myrtaceae</taxon>
        <taxon>Myrtoideae</taxon>
        <taxon>Eucalypteae</taxon>
        <taxon>Eucalyptus</taxon>
    </lineage>
</organism>
<dbReference type="STRING" id="71139.A0A059AZK2"/>
<evidence type="ECO:0000259" key="1">
    <source>
        <dbReference type="Pfam" id="PF14244"/>
    </source>
</evidence>
<feature type="domain" description="Retrotransposon Copia-like N-terminal" evidence="1">
    <location>
        <begin position="7"/>
        <end position="39"/>
    </location>
</feature>
<dbReference type="InParanoid" id="A0A059AZK2"/>
<evidence type="ECO:0000313" key="2">
    <source>
        <dbReference type="EMBL" id="KCW59298.1"/>
    </source>
</evidence>
<gene>
    <name evidence="2" type="ORF">EUGRSUZ_H01979</name>
</gene>